<dbReference type="Pfam" id="PF13550">
    <property type="entry name" value="Phage-tail_3"/>
    <property type="match status" value="1"/>
</dbReference>
<feature type="domain" description="Tip attachment protein J" evidence="2">
    <location>
        <begin position="791"/>
        <end position="951"/>
    </location>
</feature>
<evidence type="ECO:0000259" key="2">
    <source>
        <dbReference type="Pfam" id="PF13550"/>
    </source>
</evidence>
<comment type="caution">
    <text evidence="4">The sequence shown here is derived from an EMBL/GenBank/DDBJ whole genome shotgun (WGS) entry which is preliminary data.</text>
</comment>
<dbReference type="InterPro" id="IPR032876">
    <property type="entry name" value="J_dom"/>
</dbReference>
<dbReference type="CDD" id="cd19607">
    <property type="entry name" value="GTA_TIM-barrel-like"/>
    <property type="match status" value="1"/>
</dbReference>
<dbReference type="EMBL" id="JAVAMQ010000001">
    <property type="protein sequence ID" value="MDP5305646.1"/>
    <property type="molecule type" value="Genomic_DNA"/>
</dbReference>
<evidence type="ECO:0000313" key="4">
    <source>
        <dbReference type="EMBL" id="MDP5305646.1"/>
    </source>
</evidence>
<reference evidence="4 5" key="1">
    <citation type="submission" date="2023-08" db="EMBL/GenBank/DDBJ databases">
        <authorList>
            <person name="Park J.-S."/>
        </authorList>
    </citation>
    <scope>NUCLEOTIDE SEQUENCE [LARGE SCALE GENOMIC DNA]</scope>
    <source>
        <strain evidence="4 5">2205BS29-5</strain>
    </source>
</reference>
<dbReference type="SUPFAM" id="SSF51445">
    <property type="entry name" value="(Trans)glycosidases"/>
    <property type="match status" value="1"/>
</dbReference>
<dbReference type="Proteomes" id="UP001224997">
    <property type="component" value="Unassembled WGS sequence"/>
</dbReference>
<feature type="domain" description="GTA TIM-barrel-like" evidence="1">
    <location>
        <begin position="437"/>
        <end position="730"/>
    </location>
</feature>
<gene>
    <name evidence="4" type="ORF">Q5Y72_00855</name>
</gene>
<protein>
    <submittedName>
        <fullName evidence="4">Glycoside hydrolase TIM-barrel-like domain-containing protein</fullName>
    </submittedName>
</protein>
<dbReference type="InterPro" id="IPR056490">
    <property type="entry name" value="Rcc01698_C"/>
</dbReference>
<proteinExistence type="predicted"/>
<dbReference type="InterPro" id="IPR025195">
    <property type="entry name" value="GTA_TIM_dom"/>
</dbReference>
<accession>A0ABT9J767</accession>
<dbReference type="Pfam" id="PF23666">
    <property type="entry name" value="Rcc01698_C"/>
    <property type="match status" value="1"/>
</dbReference>
<feature type="domain" description="Rcc01698-like C-terminal" evidence="3">
    <location>
        <begin position="1043"/>
        <end position="1143"/>
    </location>
</feature>
<name>A0ABT9J767_9RHOB</name>
<dbReference type="Pfam" id="PF13547">
    <property type="entry name" value="GTA_TIM"/>
    <property type="match status" value="1"/>
</dbReference>
<organism evidence="4 5">
    <name type="scientific">Paracoccus spongiarum</name>
    <dbReference type="NCBI Taxonomy" id="3064387"/>
    <lineage>
        <taxon>Bacteria</taxon>
        <taxon>Pseudomonadati</taxon>
        <taxon>Pseudomonadota</taxon>
        <taxon>Alphaproteobacteria</taxon>
        <taxon>Rhodobacterales</taxon>
        <taxon>Paracoccaceae</taxon>
        <taxon>Paracoccus</taxon>
    </lineage>
</organism>
<dbReference type="InterPro" id="IPR017853">
    <property type="entry name" value="GH"/>
</dbReference>
<evidence type="ECO:0000313" key="5">
    <source>
        <dbReference type="Proteomes" id="UP001224997"/>
    </source>
</evidence>
<evidence type="ECO:0000259" key="3">
    <source>
        <dbReference type="Pfam" id="PF23666"/>
    </source>
</evidence>
<dbReference type="RefSeq" id="WP_305961523.1">
    <property type="nucleotide sequence ID" value="NZ_JAVAMQ010000001.1"/>
</dbReference>
<keyword evidence="5" id="KW-1185">Reference proteome</keyword>
<sequence length="1295" mass="140182">MATIVLSAVGASIGGGFGGAFLGLSGAVIGRAVGATVGRAIDQRLLGGGSKAVETGRIDRLRLQTAGEGASIPRVWGQMRLPGHVIWAAPLEEVARTEGAGGGKGGPSQQVTQISYRLSVALALCEGEILGVGRVWADGEEIAPADLNMRVYHGDDRQMPDSAITAHEGEAAPAYRGLAYVVLENLALERWGNRLPQLSFEVTCPAQDGTGLCRDVRAVALIPGTGEYSLATTPVTKDMGLGDVESINVNTPMGGTDFSAALDIMGRELPRVGSVSLVVSWFGDDLRINRCAVRPKVEQVLSDGSEMPWRAGGVARAEAQTIAQVDGRPVYGGTPSDQSVIEALRAIAESGRRAVFYPFILMEQLAGNGRPDPYGPGEQPVMPWRGRITTSVAAGRDGSPDGTQAAVDEVTAFFGAAAIGDFSRDGDTLSYAGPDEWSYRRFILHYAHLCAAAGGIDAFLIGSEMIGMTQIRGPQHSYPAVAELRRLAADVRAILGPGVKIGYAADWSEYFGHHPGDGELFFHLDPLWSDDNIDFIGIDNYMPLSDWRDGEDHRDAGWGRIDNPAYLLANVRGGEGHDWYYATDADRHTQTRTPITDGTYDEAWVWRYKDITSWWQNLHYDRPGGVRSREATAWVPASKPIWFTEYGCAALDKATNQPNKFLDAHSSESVLPHYSSGQRDDAIQAAYVRAVTEYWSDPANNPAMQDGGRMVDLDRAHVWCWDARPYPAFPARSDLWSDGAAWERGHWLNGRAGAVTLGAVVGDICRIAGVAAFDTSRISGVVRGYCLAGGETGRAALQPLMLAHRFDAVERDGALRFLSRDGLAAAEIGPEDMAVTEELSGLESVRAAEPQLAGRVRLTHVEAGSDYPAATAEASLPEADQDTVSGSEFPMALTRAEGRVIAERWLSEAVVSRDTARFALPPSWGHLGVGDVVRLRQHGVEARRWRIDRLERAGAITVDAMRVEPGVYRPAISNDDDAKVRRYLPPMPVMPVFLDLPLLRGDEVPHAPYLAVTARPWRGAVSAYVSVEEEGGYGLNLTLDRRAVIGLTETDLPAARPGLIDRGAPLRVRIRSEALRSVTRRALLAGANVLAIGDGSTENWEVMQFGSAVPVGGGVWEIGDRLRGQAGTDAIMPDAWPAGSMVVLMDGAPRQVSLPPGARGQERFWRIGPALRSPDDPSYRARTTEARGIGLRPYAPCHLRREGRSFSWIRRTRIDGDGWDGLDVPLGETREMYLLRVFQYGARLHEAQTSQPHYTLPADVWQVVMAGGSFDVAVAQLSDQFGAGPFHRRTFNADD</sequence>
<dbReference type="Gene3D" id="3.20.20.80">
    <property type="entry name" value="Glycosidases"/>
    <property type="match status" value="1"/>
</dbReference>
<evidence type="ECO:0000259" key="1">
    <source>
        <dbReference type="Pfam" id="PF13547"/>
    </source>
</evidence>